<organism evidence="1 2">
    <name type="scientific">Parasponia andersonii</name>
    <name type="common">Sponia andersonii</name>
    <dbReference type="NCBI Taxonomy" id="3476"/>
    <lineage>
        <taxon>Eukaryota</taxon>
        <taxon>Viridiplantae</taxon>
        <taxon>Streptophyta</taxon>
        <taxon>Embryophyta</taxon>
        <taxon>Tracheophyta</taxon>
        <taxon>Spermatophyta</taxon>
        <taxon>Magnoliopsida</taxon>
        <taxon>eudicotyledons</taxon>
        <taxon>Gunneridae</taxon>
        <taxon>Pentapetalae</taxon>
        <taxon>rosids</taxon>
        <taxon>fabids</taxon>
        <taxon>Rosales</taxon>
        <taxon>Cannabaceae</taxon>
        <taxon>Parasponia</taxon>
    </lineage>
</organism>
<gene>
    <name evidence="1" type="ORF">PanWU01x14_197300</name>
</gene>
<dbReference type="EMBL" id="JXTB01000198">
    <property type="protein sequence ID" value="PON54181.1"/>
    <property type="molecule type" value="Genomic_DNA"/>
</dbReference>
<evidence type="ECO:0000313" key="2">
    <source>
        <dbReference type="Proteomes" id="UP000237105"/>
    </source>
</evidence>
<reference evidence="2" key="1">
    <citation type="submission" date="2016-06" db="EMBL/GenBank/DDBJ databases">
        <title>Parallel loss of symbiosis genes in relatives of nitrogen-fixing non-legume Parasponia.</title>
        <authorList>
            <person name="Van Velzen R."/>
            <person name="Holmer R."/>
            <person name="Bu F."/>
            <person name="Rutten L."/>
            <person name="Van Zeijl A."/>
            <person name="Liu W."/>
            <person name="Santuari L."/>
            <person name="Cao Q."/>
            <person name="Sharma T."/>
            <person name="Shen D."/>
            <person name="Roswanjaya Y."/>
            <person name="Wardhani T."/>
            <person name="Kalhor M.S."/>
            <person name="Jansen J."/>
            <person name="Van den Hoogen J."/>
            <person name="Gungor B."/>
            <person name="Hartog M."/>
            <person name="Hontelez J."/>
            <person name="Verver J."/>
            <person name="Yang W.-C."/>
            <person name="Schijlen E."/>
            <person name="Repin R."/>
            <person name="Schilthuizen M."/>
            <person name="Schranz E."/>
            <person name="Heidstra R."/>
            <person name="Miyata K."/>
            <person name="Fedorova E."/>
            <person name="Kohlen W."/>
            <person name="Bisseling T."/>
            <person name="Smit S."/>
            <person name="Geurts R."/>
        </authorList>
    </citation>
    <scope>NUCLEOTIDE SEQUENCE [LARGE SCALE GENOMIC DNA]</scope>
    <source>
        <strain evidence="2">cv. WU1-14</strain>
    </source>
</reference>
<feature type="non-terminal residue" evidence="1">
    <location>
        <position position="1"/>
    </location>
</feature>
<protein>
    <submittedName>
        <fullName evidence="1">Uncharacterized protein</fullName>
    </submittedName>
</protein>
<proteinExistence type="predicted"/>
<evidence type="ECO:0000313" key="1">
    <source>
        <dbReference type="EMBL" id="PON54181.1"/>
    </source>
</evidence>
<accession>A0A2P5BZI4</accession>
<keyword evidence="2" id="KW-1185">Reference proteome</keyword>
<dbReference type="Proteomes" id="UP000237105">
    <property type="component" value="Unassembled WGS sequence"/>
</dbReference>
<name>A0A2P5BZI4_PARAD</name>
<comment type="caution">
    <text evidence="1">The sequence shown here is derived from an EMBL/GenBank/DDBJ whole genome shotgun (WGS) entry which is preliminary data.</text>
</comment>
<dbReference type="AlphaFoldDB" id="A0A2P5BZI4"/>
<sequence length="82" mass="9684">RSRAEITVIFPASSWPSFHRTLWLEPVRGETLTNRCSVRTVCLMHAPTQDRIKCSVWVWSYELLLTVLWWKTLETPDPQLSR</sequence>